<gene>
    <name evidence="2" type="ORF">GOBAR_AA11329</name>
</gene>
<dbReference type="AlphaFoldDB" id="A0A2P5Y1C3"/>
<sequence length="127" mass="14135">MIDASTRPPDARMQTLRQPREERQARGVLRPGRRGCFVAVTRSKVRNSAGLLGGQSGAFARSWGCYRGVASQIRKRTCWTQARLVNKCLMGSGGLDCIKQIHDKDSFRAWCSIMFDKACAEARSISL</sequence>
<evidence type="ECO:0000256" key="1">
    <source>
        <dbReference type="SAM" id="MobiDB-lite"/>
    </source>
</evidence>
<name>A0A2P5Y1C3_GOSBA</name>
<dbReference type="Proteomes" id="UP000239757">
    <property type="component" value="Unassembled WGS sequence"/>
</dbReference>
<dbReference type="EMBL" id="KZ663871">
    <property type="protein sequence ID" value="PPS09346.1"/>
    <property type="molecule type" value="Genomic_DNA"/>
</dbReference>
<evidence type="ECO:0000313" key="2">
    <source>
        <dbReference type="EMBL" id="PPS09346.1"/>
    </source>
</evidence>
<evidence type="ECO:0000313" key="3">
    <source>
        <dbReference type="Proteomes" id="UP000239757"/>
    </source>
</evidence>
<proteinExistence type="predicted"/>
<reference evidence="2 3" key="1">
    <citation type="submission" date="2015-01" db="EMBL/GenBank/DDBJ databases">
        <title>Genome of allotetraploid Gossypium barbadense reveals genomic plasticity and fiber elongation in cotton evolution.</title>
        <authorList>
            <person name="Chen X."/>
            <person name="Liu X."/>
            <person name="Zhao B."/>
            <person name="Zheng H."/>
            <person name="Hu Y."/>
            <person name="Lu G."/>
            <person name="Yang C."/>
            <person name="Chen J."/>
            <person name="Shan C."/>
            <person name="Zhang L."/>
            <person name="Zhou Y."/>
            <person name="Wang L."/>
            <person name="Guo W."/>
            <person name="Bai Y."/>
            <person name="Ruan J."/>
            <person name="Shangguan X."/>
            <person name="Mao Y."/>
            <person name="Jiang J."/>
            <person name="Zhu Y."/>
            <person name="Lei J."/>
            <person name="Kang H."/>
            <person name="Chen S."/>
            <person name="He X."/>
            <person name="Wang R."/>
            <person name="Wang Y."/>
            <person name="Chen J."/>
            <person name="Wang L."/>
            <person name="Yu S."/>
            <person name="Wang B."/>
            <person name="Wei J."/>
            <person name="Song S."/>
            <person name="Lu X."/>
            <person name="Gao Z."/>
            <person name="Gu W."/>
            <person name="Deng X."/>
            <person name="Ma D."/>
            <person name="Wang S."/>
            <person name="Liang W."/>
            <person name="Fang L."/>
            <person name="Cai C."/>
            <person name="Zhu X."/>
            <person name="Zhou B."/>
            <person name="Zhang Y."/>
            <person name="Chen Z."/>
            <person name="Xu S."/>
            <person name="Zhu R."/>
            <person name="Wang S."/>
            <person name="Zhang T."/>
            <person name="Zhao G."/>
        </authorList>
    </citation>
    <scope>NUCLEOTIDE SEQUENCE [LARGE SCALE GENOMIC DNA]</scope>
    <source>
        <strain evidence="3">cv. Xinhai21</strain>
        <tissue evidence="2">Leaf</tissue>
    </source>
</reference>
<organism evidence="2 3">
    <name type="scientific">Gossypium barbadense</name>
    <name type="common">Sea Island cotton</name>
    <name type="synonym">Hibiscus barbadensis</name>
    <dbReference type="NCBI Taxonomy" id="3634"/>
    <lineage>
        <taxon>Eukaryota</taxon>
        <taxon>Viridiplantae</taxon>
        <taxon>Streptophyta</taxon>
        <taxon>Embryophyta</taxon>
        <taxon>Tracheophyta</taxon>
        <taxon>Spermatophyta</taxon>
        <taxon>Magnoliopsida</taxon>
        <taxon>eudicotyledons</taxon>
        <taxon>Gunneridae</taxon>
        <taxon>Pentapetalae</taxon>
        <taxon>rosids</taxon>
        <taxon>malvids</taxon>
        <taxon>Malvales</taxon>
        <taxon>Malvaceae</taxon>
        <taxon>Malvoideae</taxon>
        <taxon>Gossypium</taxon>
    </lineage>
</organism>
<protein>
    <submittedName>
        <fullName evidence="2">Uncharacterized protein</fullName>
    </submittedName>
</protein>
<accession>A0A2P5Y1C3</accession>
<feature type="region of interest" description="Disordered" evidence="1">
    <location>
        <begin position="1"/>
        <end position="25"/>
    </location>
</feature>